<gene>
    <name evidence="7 9" type="primary">nusA</name>
    <name evidence="9" type="ORF">GCU85_04085</name>
</gene>
<dbReference type="InParanoid" id="A0A6N7F224"/>
<name>A0A6N7F224_9GAMM</name>
<evidence type="ECO:0000256" key="3">
    <source>
        <dbReference type="ARBA" id="ARBA00022814"/>
    </source>
</evidence>
<dbReference type="SUPFAM" id="SSF54814">
    <property type="entry name" value="Prokaryotic type KH domain (KH-domain type II)"/>
    <property type="match status" value="2"/>
</dbReference>
<comment type="subcellular location">
    <subcellularLocation>
        <location evidence="7">Cytoplasm</location>
    </subcellularLocation>
</comment>
<comment type="function">
    <text evidence="7">Participates in both transcription termination and antitermination.</text>
</comment>
<dbReference type="Pfam" id="PF26594">
    <property type="entry name" value="KH_NusA_2nd"/>
    <property type="match status" value="1"/>
</dbReference>
<evidence type="ECO:0000313" key="9">
    <source>
        <dbReference type="EMBL" id="MPV85916.1"/>
    </source>
</evidence>
<dbReference type="Proteomes" id="UP000471298">
    <property type="component" value="Unassembled WGS sequence"/>
</dbReference>
<dbReference type="InterPro" id="IPR004087">
    <property type="entry name" value="KH_dom"/>
</dbReference>
<dbReference type="PANTHER" id="PTHR22648">
    <property type="entry name" value="TRANSCRIPTION TERMINATION FACTOR NUSA"/>
    <property type="match status" value="1"/>
</dbReference>
<dbReference type="SUPFAM" id="SSF50249">
    <property type="entry name" value="Nucleic acid-binding proteins"/>
    <property type="match status" value="1"/>
</dbReference>
<dbReference type="CDD" id="cd22529">
    <property type="entry name" value="KH-II_NusA_rpt2"/>
    <property type="match status" value="1"/>
</dbReference>
<dbReference type="InterPro" id="IPR012340">
    <property type="entry name" value="NA-bd_OB-fold"/>
</dbReference>
<keyword evidence="1 7" id="KW-0806">Transcription termination</keyword>
<dbReference type="RefSeq" id="WP_152809634.1">
    <property type="nucleotide sequence ID" value="NZ_WHNW01000003.1"/>
</dbReference>
<dbReference type="FunFam" id="3.30.300.20:FF:000005">
    <property type="entry name" value="Transcription termination/antitermination protein NusA"/>
    <property type="match status" value="1"/>
</dbReference>
<comment type="similarity">
    <text evidence="7">Belongs to the NusA family.</text>
</comment>
<dbReference type="Gene3D" id="2.40.50.140">
    <property type="entry name" value="Nucleic acid-binding proteins"/>
    <property type="match status" value="1"/>
</dbReference>
<dbReference type="GO" id="GO:0003700">
    <property type="term" value="F:DNA-binding transcription factor activity"/>
    <property type="evidence" value="ECO:0007669"/>
    <property type="project" value="InterPro"/>
</dbReference>
<comment type="caution">
    <text evidence="9">The sequence shown here is derived from an EMBL/GenBank/DDBJ whole genome shotgun (WGS) entry which is preliminary data.</text>
</comment>
<dbReference type="AlphaFoldDB" id="A0A6N7F224"/>
<dbReference type="InterPro" id="IPR003029">
    <property type="entry name" value="S1_domain"/>
</dbReference>
<keyword evidence="6 7" id="KW-0804">Transcription</keyword>
<dbReference type="HAMAP" id="MF_00945_B">
    <property type="entry name" value="NusA_B"/>
    <property type="match status" value="1"/>
</dbReference>
<sequence>MNRDLLNVVEAASNEKAVSEEVIFDALETALEAATRKQYEDEIEIRVAIDRFTGDYETFRCYSVLAEDDIEIPSAELTLAEAKAIDENAEIGGIVEEKIENLPFGRIGAHLAKQVIIQKVREAEREKVYEEYIDLEGQVVHGTVKRLERGNVVIDLGGNVEGIIYKEDLIPRENTRQGERLRIFIKRVVRENRGHQIVLSRVAPELLKELFRVEVPEIASGTIEIKGAARDPGVRAKIAVYSEDPRIDAAGACIGMRASRVQNITNELSGERIDIVIWDEAPAEFVIKAIAPAEPTAIVVDEELQSMDLAFAEDRLPMAVGRGGQNVRLASELTGWRLNVMSEEEFAEKTGAEQERVARQFAEQLDVDEDIGMVLVENGYTTLDEIAYGDVDELYAIDAFDTESVDELRARASDVLLTQAISREEAIEASDANPIETLEGMDEHLLLQVKLNGIHTWDDLAELSVDELSEMTGIDEAESAELIIRAREPWFRDEGQGVDNE</sequence>
<proteinExistence type="inferred from homology"/>
<evidence type="ECO:0000259" key="8">
    <source>
        <dbReference type="PROSITE" id="PS50126"/>
    </source>
</evidence>
<dbReference type="PROSITE" id="PS50126">
    <property type="entry name" value="S1"/>
    <property type="match status" value="1"/>
</dbReference>
<dbReference type="GO" id="GO:0031564">
    <property type="term" value="P:transcription antitermination"/>
    <property type="evidence" value="ECO:0007669"/>
    <property type="project" value="UniProtKB-UniRule"/>
</dbReference>
<feature type="domain" description="S1 motif" evidence="8">
    <location>
        <begin position="137"/>
        <end position="202"/>
    </location>
</feature>
<comment type="subunit">
    <text evidence="7">Monomer. Binds directly to the core enzyme of the DNA-dependent RNA polymerase and to nascent RNA.</text>
</comment>
<dbReference type="Pfam" id="PF14520">
    <property type="entry name" value="HHH_5"/>
    <property type="match status" value="1"/>
</dbReference>
<evidence type="ECO:0000256" key="6">
    <source>
        <dbReference type="ARBA" id="ARBA00023163"/>
    </source>
</evidence>
<dbReference type="InterPro" id="IPR036555">
    <property type="entry name" value="NusA_N_sf"/>
</dbReference>
<dbReference type="GO" id="GO:0006353">
    <property type="term" value="P:DNA-templated transcription termination"/>
    <property type="evidence" value="ECO:0007669"/>
    <property type="project" value="UniProtKB-UniRule"/>
</dbReference>
<keyword evidence="10" id="KW-1185">Reference proteome</keyword>
<dbReference type="InterPro" id="IPR030842">
    <property type="entry name" value="TF_NusA_bacterial"/>
</dbReference>
<dbReference type="SMART" id="SM00322">
    <property type="entry name" value="KH"/>
    <property type="match status" value="2"/>
</dbReference>
<dbReference type="CDD" id="cd02134">
    <property type="entry name" value="KH-II_NusA_rpt1"/>
    <property type="match status" value="1"/>
</dbReference>
<keyword evidence="5 7" id="KW-0805">Transcription regulation</keyword>
<dbReference type="InterPro" id="IPR009019">
    <property type="entry name" value="KH_sf_prok-type"/>
</dbReference>
<dbReference type="SUPFAM" id="SSF69705">
    <property type="entry name" value="Transcription factor NusA, N-terminal domain"/>
    <property type="match status" value="1"/>
</dbReference>
<dbReference type="InterPro" id="IPR015946">
    <property type="entry name" value="KH_dom-like_a/b"/>
</dbReference>
<dbReference type="InterPro" id="IPR025249">
    <property type="entry name" value="TF_NusA_KH_1st"/>
</dbReference>
<dbReference type="Pfam" id="PF08529">
    <property type="entry name" value="NusA_N"/>
    <property type="match status" value="1"/>
</dbReference>
<dbReference type="Gene3D" id="1.10.150.20">
    <property type="entry name" value="5' to 3' exonuclease, C-terminal subdomain"/>
    <property type="match status" value="2"/>
</dbReference>
<evidence type="ECO:0000256" key="2">
    <source>
        <dbReference type="ARBA" id="ARBA00022490"/>
    </source>
</evidence>
<dbReference type="InterPro" id="IPR058582">
    <property type="entry name" value="KH_NusA_2nd"/>
</dbReference>
<dbReference type="SUPFAM" id="SSF47794">
    <property type="entry name" value="Rad51 N-terminal domain-like"/>
    <property type="match status" value="2"/>
</dbReference>
<protein>
    <recommendedName>
        <fullName evidence="7">Transcription termination/antitermination protein NusA</fullName>
    </recommendedName>
</protein>
<dbReference type="GO" id="GO:0005829">
    <property type="term" value="C:cytosol"/>
    <property type="evidence" value="ECO:0007669"/>
    <property type="project" value="TreeGrafter"/>
</dbReference>
<dbReference type="Pfam" id="PF13184">
    <property type="entry name" value="KH_NusA_1st"/>
    <property type="match status" value="1"/>
</dbReference>
<dbReference type="CDD" id="cd04455">
    <property type="entry name" value="S1_NusA"/>
    <property type="match status" value="1"/>
</dbReference>
<evidence type="ECO:0000256" key="1">
    <source>
        <dbReference type="ARBA" id="ARBA00022472"/>
    </source>
</evidence>
<organism evidence="9 10">
    <name type="scientific">Ostreibacterium oceani</name>
    <dbReference type="NCBI Taxonomy" id="2654998"/>
    <lineage>
        <taxon>Bacteria</taxon>
        <taxon>Pseudomonadati</taxon>
        <taxon>Pseudomonadota</taxon>
        <taxon>Gammaproteobacteria</taxon>
        <taxon>Cardiobacteriales</taxon>
        <taxon>Ostreibacteriaceae</taxon>
        <taxon>Ostreibacterium</taxon>
    </lineage>
</organism>
<evidence type="ECO:0000313" key="10">
    <source>
        <dbReference type="Proteomes" id="UP000471298"/>
    </source>
</evidence>
<keyword evidence="2 7" id="KW-0963">Cytoplasm</keyword>
<dbReference type="InterPro" id="IPR010995">
    <property type="entry name" value="DNA_repair_Rad51/TF_NusA_a-hlx"/>
</dbReference>
<dbReference type="PROSITE" id="PS50084">
    <property type="entry name" value="KH_TYPE_1"/>
    <property type="match status" value="1"/>
</dbReference>
<dbReference type="FunCoup" id="A0A6N7F224">
    <property type="interactions" value="411"/>
</dbReference>
<dbReference type="Gene3D" id="3.30.1480.10">
    <property type="entry name" value="NusA, N-terminal domain"/>
    <property type="match status" value="1"/>
</dbReference>
<dbReference type="SMART" id="SM00316">
    <property type="entry name" value="S1"/>
    <property type="match status" value="1"/>
</dbReference>
<evidence type="ECO:0000256" key="5">
    <source>
        <dbReference type="ARBA" id="ARBA00023015"/>
    </source>
</evidence>
<keyword evidence="3 7" id="KW-0889">Transcription antitermination</keyword>
<dbReference type="EMBL" id="WHNW01000003">
    <property type="protein sequence ID" value="MPV85916.1"/>
    <property type="molecule type" value="Genomic_DNA"/>
</dbReference>
<evidence type="ECO:0000256" key="4">
    <source>
        <dbReference type="ARBA" id="ARBA00022884"/>
    </source>
</evidence>
<dbReference type="GO" id="GO:0000166">
    <property type="term" value="F:nucleotide binding"/>
    <property type="evidence" value="ECO:0007669"/>
    <property type="project" value="InterPro"/>
</dbReference>
<accession>A0A6N7F224</accession>
<dbReference type="GO" id="GO:0003723">
    <property type="term" value="F:RNA binding"/>
    <property type="evidence" value="ECO:0007669"/>
    <property type="project" value="UniProtKB-UniRule"/>
</dbReference>
<dbReference type="InterPro" id="IPR010213">
    <property type="entry name" value="TF_NusA"/>
</dbReference>
<dbReference type="InterPro" id="IPR013735">
    <property type="entry name" value="TF_NusA_N"/>
</dbReference>
<dbReference type="PANTHER" id="PTHR22648:SF0">
    <property type="entry name" value="TRANSCRIPTION TERMINATION_ANTITERMINATION PROTEIN NUSA"/>
    <property type="match status" value="1"/>
</dbReference>
<keyword evidence="4 7" id="KW-0694">RNA-binding</keyword>
<dbReference type="Gene3D" id="3.30.300.20">
    <property type="match status" value="2"/>
</dbReference>
<reference evidence="9 10" key="1">
    <citation type="submission" date="2019-10" db="EMBL/GenBank/DDBJ databases">
        <title>Cardiobacteriales fam. a chemoheterotrophic member of the order Cardiobacteriales, and proposal of Cardiobacteriales fam. nov.</title>
        <authorList>
            <person name="Wang C."/>
        </authorList>
    </citation>
    <scope>NUCLEOTIDE SEQUENCE [LARGE SCALE GENOMIC DNA]</scope>
    <source>
        <strain evidence="9 10">ML27</strain>
    </source>
</reference>
<evidence type="ECO:0000256" key="7">
    <source>
        <dbReference type="HAMAP-Rule" id="MF_00945"/>
    </source>
</evidence>
<dbReference type="NCBIfam" id="TIGR01953">
    <property type="entry name" value="NusA"/>
    <property type="match status" value="1"/>
</dbReference>
<dbReference type="FunFam" id="3.30.300.20:FF:000002">
    <property type="entry name" value="Transcription termination/antitermination protein NusA"/>
    <property type="match status" value="1"/>
</dbReference>